<dbReference type="PANTHER" id="PTHR47027">
    <property type="entry name" value="REVERSE TRANSCRIPTASE DOMAIN-CONTAINING PROTEIN"/>
    <property type="match status" value="1"/>
</dbReference>
<evidence type="ECO:0000313" key="1">
    <source>
        <dbReference type="EMBL" id="KHN87558.1"/>
    </source>
</evidence>
<organism evidence="1 2">
    <name type="scientific">Toxocara canis</name>
    <name type="common">Canine roundworm</name>
    <dbReference type="NCBI Taxonomy" id="6265"/>
    <lineage>
        <taxon>Eukaryota</taxon>
        <taxon>Metazoa</taxon>
        <taxon>Ecdysozoa</taxon>
        <taxon>Nematoda</taxon>
        <taxon>Chromadorea</taxon>
        <taxon>Rhabditida</taxon>
        <taxon>Spirurina</taxon>
        <taxon>Ascaridomorpha</taxon>
        <taxon>Ascaridoidea</taxon>
        <taxon>Toxocaridae</taxon>
        <taxon>Toxocara</taxon>
    </lineage>
</organism>
<protein>
    <submittedName>
        <fullName evidence="1">Uncharacterized transposon-derived protein F52C9.6</fullName>
    </submittedName>
</protein>
<dbReference type="EMBL" id="JPKZ01000420">
    <property type="protein sequence ID" value="KHN87558.1"/>
    <property type="molecule type" value="Genomic_DNA"/>
</dbReference>
<feature type="non-terminal residue" evidence="1">
    <location>
        <position position="1"/>
    </location>
</feature>
<gene>
    <name evidence="1" type="primary">F52C9.6</name>
    <name evidence="1" type="ORF">Tcan_01168</name>
</gene>
<reference evidence="1 2" key="1">
    <citation type="submission" date="2014-11" db="EMBL/GenBank/DDBJ databases">
        <title>Genetic blueprint of the zoonotic pathogen Toxocara canis.</title>
        <authorList>
            <person name="Zhu X.-Q."/>
            <person name="Korhonen P.K."/>
            <person name="Cai H."/>
            <person name="Young N.D."/>
            <person name="Nejsum P."/>
            <person name="von Samson-Himmelstjerna G."/>
            <person name="Boag P.R."/>
            <person name="Tan P."/>
            <person name="Li Q."/>
            <person name="Min J."/>
            <person name="Yang Y."/>
            <person name="Wang X."/>
            <person name="Fang X."/>
            <person name="Hall R.S."/>
            <person name="Hofmann A."/>
            <person name="Sternberg P.W."/>
            <person name="Jex A.R."/>
            <person name="Gasser R.B."/>
        </authorList>
    </citation>
    <scope>NUCLEOTIDE SEQUENCE [LARGE SCALE GENOMIC DNA]</scope>
    <source>
        <strain evidence="1">PN_DK_2014</strain>
    </source>
</reference>
<dbReference type="STRING" id="6265.A0A0B2W0Q3"/>
<comment type="caution">
    <text evidence="1">The sequence shown here is derived from an EMBL/GenBank/DDBJ whole genome shotgun (WGS) entry which is preliminary data.</text>
</comment>
<name>A0A0B2W0Q3_TOXCA</name>
<sequence length="104" mass="12107">TKATPSVKAELFNSTVLPVLLYGCETWNTTLAEENKLATTQRATERRMVGVSRLQHIANEDCSGVKDFIEEICKRKQRWAGHVARMKDNRWTKRIVEWYPRDVK</sequence>
<evidence type="ECO:0000313" key="2">
    <source>
        <dbReference type="Proteomes" id="UP000031036"/>
    </source>
</evidence>
<proteinExistence type="predicted"/>
<keyword evidence="2" id="KW-1185">Reference proteome</keyword>
<feature type="non-terminal residue" evidence="1">
    <location>
        <position position="104"/>
    </location>
</feature>
<accession>A0A0B2W0Q3</accession>
<dbReference type="PANTHER" id="PTHR47027:SF20">
    <property type="entry name" value="REVERSE TRANSCRIPTASE-LIKE PROTEIN WITH RNA-DIRECTED DNA POLYMERASE DOMAIN"/>
    <property type="match status" value="1"/>
</dbReference>
<dbReference type="AlphaFoldDB" id="A0A0B2W0Q3"/>
<dbReference type="OrthoDB" id="5866020at2759"/>
<dbReference type="OMA" id="HIANEDC"/>
<dbReference type="Proteomes" id="UP000031036">
    <property type="component" value="Unassembled WGS sequence"/>
</dbReference>